<organism evidence="3 4">
    <name type="scientific">Staphylococcus simiae CCM 7213 = CCUG 51256</name>
    <dbReference type="NCBI Taxonomy" id="911238"/>
    <lineage>
        <taxon>Bacteria</taxon>
        <taxon>Bacillati</taxon>
        <taxon>Bacillota</taxon>
        <taxon>Bacilli</taxon>
        <taxon>Bacillales</taxon>
        <taxon>Staphylococcaceae</taxon>
        <taxon>Staphylococcus</taxon>
    </lineage>
</organism>
<dbReference type="PATRIC" id="fig|911238.3.peg.2181"/>
<dbReference type="OrthoDB" id="2417924at2"/>
<keyword evidence="1" id="KW-0812">Transmembrane</keyword>
<proteinExistence type="predicted"/>
<evidence type="ECO:0000313" key="3">
    <source>
        <dbReference type="EMBL" id="EHJ06828.1"/>
    </source>
</evidence>
<evidence type="ECO:0000256" key="1">
    <source>
        <dbReference type="SAM" id="Phobius"/>
    </source>
</evidence>
<keyword evidence="4" id="KW-1185">Reference proteome</keyword>
<protein>
    <recommendedName>
        <fullName evidence="2">YdbS-like PH domain-containing protein</fullName>
    </recommendedName>
</protein>
<comment type="caution">
    <text evidence="3">The sequence shown here is derived from an EMBL/GenBank/DDBJ whole genome shotgun (WGS) entry which is preliminary data.</text>
</comment>
<dbReference type="EMBL" id="AEUN01000539">
    <property type="protein sequence ID" value="EHJ06828.1"/>
    <property type="molecule type" value="Genomic_DNA"/>
</dbReference>
<name>G5JLV2_9STAP</name>
<feature type="transmembrane region" description="Helical" evidence="1">
    <location>
        <begin position="48"/>
        <end position="70"/>
    </location>
</feature>
<accession>G5JLV2</accession>
<reference evidence="3 4" key="1">
    <citation type="journal article" date="2012" name="BMC Genomics">
        <title>Comparative genomic analysis of the genus Staphylococcus including Staphylococcus aureus and its newly described sister species Staphylococcus simiae.</title>
        <authorList>
            <person name="Suzuki H."/>
            <person name="Lefebure T."/>
            <person name="Pavinski Bitar P."/>
            <person name="Stanhope M.J."/>
        </authorList>
    </citation>
    <scope>NUCLEOTIDE SEQUENCE [LARGE SCALE GENOMIC DNA]</scope>
    <source>
        <strain evidence="3 4">CCM 7213</strain>
    </source>
</reference>
<keyword evidence="1" id="KW-0472">Membrane</keyword>
<feature type="transmembrane region" description="Helical" evidence="1">
    <location>
        <begin position="15"/>
        <end position="36"/>
    </location>
</feature>
<feature type="domain" description="YdbS-like PH" evidence="2">
    <location>
        <begin position="72"/>
        <end position="141"/>
    </location>
</feature>
<evidence type="ECO:0000259" key="2">
    <source>
        <dbReference type="Pfam" id="PF03703"/>
    </source>
</evidence>
<dbReference type="Proteomes" id="UP000005413">
    <property type="component" value="Unassembled WGS sequence"/>
</dbReference>
<dbReference type="PANTHER" id="PTHR34473">
    <property type="entry name" value="UPF0699 TRANSMEMBRANE PROTEIN YDBS"/>
    <property type="match status" value="1"/>
</dbReference>
<sequence length="159" mass="18880">MSSVHAFKKSPKSALSYYIVISIIKFLQDMAWYVIFYLLWRHFDWHPYLIYVLLLLFILSVGQLIITPLYKYRCLSYSVAPNMIQYRSKCFIETIQATKIERLQYLQVKTNPISRMFKLYQIVFVTAGHEVILPILDEQQTNIIQEVTFKQLRGVDDDV</sequence>
<dbReference type="Pfam" id="PF03703">
    <property type="entry name" value="bPH_2"/>
    <property type="match status" value="1"/>
</dbReference>
<dbReference type="InterPro" id="IPR005182">
    <property type="entry name" value="YdbS-like_PH"/>
</dbReference>
<dbReference type="AlphaFoldDB" id="G5JLV2"/>
<dbReference type="PANTHER" id="PTHR34473:SF2">
    <property type="entry name" value="UPF0699 TRANSMEMBRANE PROTEIN YDBT"/>
    <property type="match status" value="1"/>
</dbReference>
<dbReference type="RefSeq" id="WP_002465150.1">
    <property type="nucleotide sequence ID" value="NZ_AEUN01000539.1"/>
</dbReference>
<keyword evidence="1" id="KW-1133">Transmembrane helix</keyword>
<gene>
    <name evidence="3" type="ORF">SS7213T_12357</name>
</gene>
<evidence type="ECO:0000313" key="4">
    <source>
        <dbReference type="Proteomes" id="UP000005413"/>
    </source>
</evidence>